<dbReference type="InterPro" id="IPR007690">
    <property type="entry name" value="T2SS_GspM"/>
</dbReference>
<dbReference type="Gene3D" id="3.30.70.60">
    <property type="match status" value="1"/>
</dbReference>
<dbReference type="GO" id="GO:0015628">
    <property type="term" value="P:protein secretion by the type II secretion system"/>
    <property type="evidence" value="ECO:0007669"/>
    <property type="project" value="InterPro"/>
</dbReference>
<accession>A0A840UNK1</accession>
<dbReference type="EMBL" id="JACHEO010000003">
    <property type="protein sequence ID" value="MBB5347352.1"/>
    <property type="molecule type" value="Genomic_DNA"/>
</dbReference>
<evidence type="ECO:0000313" key="2">
    <source>
        <dbReference type="Proteomes" id="UP000539642"/>
    </source>
</evidence>
<dbReference type="Pfam" id="PF04612">
    <property type="entry name" value="T2SSM"/>
    <property type="match status" value="1"/>
</dbReference>
<dbReference type="Proteomes" id="UP000539642">
    <property type="component" value="Unassembled WGS sequence"/>
</dbReference>
<sequence>MLGVSIFLLLFLVYQLLLSPYVDARARLQHSVQQRQKDLEQIQKLRQDYLLIKKREGGIRDRLAKRSRDFALFTYVDRMADQAKIKDTIQYMKPSVATGEGSLQESLVELKLQGTTLEGLVNFLKLVESTENVVSLRRLAIQENGKTKGYIDVTMQIVTYTEKAGA</sequence>
<organism evidence="1 2">
    <name type="scientific">Desulfoprunum benzoelyticum</name>
    <dbReference type="NCBI Taxonomy" id="1506996"/>
    <lineage>
        <taxon>Bacteria</taxon>
        <taxon>Pseudomonadati</taxon>
        <taxon>Thermodesulfobacteriota</taxon>
        <taxon>Desulfobulbia</taxon>
        <taxon>Desulfobulbales</taxon>
        <taxon>Desulfobulbaceae</taxon>
        <taxon>Desulfoprunum</taxon>
    </lineage>
</organism>
<protein>
    <submittedName>
        <fullName evidence="1">General secretion pathway protein M</fullName>
    </submittedName>
</protein>
<dbReference type="InterPro" id="IPR014717">
    <property type="entry name" value="Transl_elong_EF1B/ribsomal_bS6"/>
</dbReference>
<dbReference type="AlphaFoldDB" id="A0A840UNK1"/>
<proteinExistence type="predicted"/>
<name>A0A840UNK1_9BACT</name>
<gene>
    <name evidence="1" type="ORF">HNQ81_001065</name>
</gene>
<reference evidence="1 2" key="1">
    <citation type="submission" date="2020-08" db="EMBL/GenBank/DDBJ databases">
        <title>Genomic Encyclopedia of Type Strains, Phase IV (KMG-IV): sequencing the most valuable type-strain genomes for metagenomic binning, comparative biology and taxonomic classification.</title>
        <authorList>
            <person name="Goeker M."/>
        </authorList>
    </citation>
    <scope>NUCLEOTIDE SEQUENCE [LARGE SCALE GENOMIC DNA]</scope>
    <source>
        <strain evidence="1 2">DSM 28570</strain>
    </source>
</reference>
<comment type="caution">
    <text evidence="1">The sequence shown here is derived from an EMBL/GenBank/DDBJ whole genome shotgun (WGS) entry which is preliminary data.</text>
</comment>
<dbReference type="GO" id="GO:0015627">
    <property type="term" value="C:type II protein secretion system complex"/>
    <property type="evidence" value="ECO:0007669"/>
    <property type="project" value="InterPro"/>
</dbReference>
<evidence type="ECO:0000313" key="1">
    <source>
        <dbReference type="EMBL" id="MBB5347352.1"/>
    </source>
</evidence>
<keyword evidence="2" id="KW-1185">Reference proteome</keyword>